<keyword evidence="5" id="KW-0418">Kinase</keyword>
<proteinExistence type="predicted"/>
<dbReference type="CDD" id="cd00075">
    <property type="entry name" value="HATPase"/>
    <property type="match status" value="1"/>
</dbReference>
<evidence type="ECO:0000256" key="1">
    <source>
        <dbReference type="ARBA" id="ARBA00000085"/>
    </source>
</evidence>
<dbReference type="InterPro" id="IPR036890">
    <property type="entry name" value="HATPase_C_sf"/>
</dbReference>
<evidence type="ECO:0000313" key="5">
    <source>
        <dbReference type="EMBL" id="NKE46826.1"/>
    </source>
</evidence>
<dbReference type="SMART" id="SM00387">
    <property type="entry name" value="HATPase_c"/>
    <property type="match status" value="1"/>
</dbReference>
<accession>A0ABX1F382</accession>
<dbReference type="Gene3D" id="3.30.565.10">
    <property type="entry name" value="Histidine kinase-like ATPase, C-terminal domain"/>
    <property type="match status" value="1"/>
</dbReference>
<evidence type="ECO:0000256" key="2">
    <source>
        <dbReference type="ARBA" id="ARBA00012438"/>
    </source>
</evidence>
<keyword evidence="6" id="KW-1185">Reference proteome</keyword>
<name>A0ABX1F382_9PROT</name>
<evidence type="ECO:0000313" key="6">
    <source>
        <dbReference type="Proteomes" id="UP000765160"/>
    </source>
</evidence>
<protein>
    <recommendedName>
        <fullName evidence="2">histidine kinase</fullName>
        <ecNumber evidence="2">2.7.13.3</ecNumber>
    </recommendedName>
</protein>
<gene>
    <name evidence="5" type="ORF">HB662_18745</name>
</gene>
<evidence type="ECO:0000256" key="3">
    <source>
        <dbReference type="ARBA" id="ARBA00022553"/>
    </source>
</evidence>
<dbReference type="RefSeq" id="WP_168051477.1">
    <property type="nucleotide sequence ID" value="NZ_JAATJR010000005.1"/>
</dbReference>
<keyword evidence="3" id="KW-0597">Phosphoprotein</keyword>
<sequence length="270" mass="28142">MWTESTLAVALTFALLLLALAIRARVSLLAARDRVALAERLAAARGRCLSLAAQELRGPGLALMAQAADVPLDPAGQAREGNQIEAVAQQLLRLADDLADFATEPCPRALHETPALLGPVIDAAVANVAAQLRPGSRHWKIEPELRALKVRADSRALEGALAALLRRAARHSRDGDVVALRHMLGSETVAIVVEDEGDGLPAQDLITESASAGPGLGVNASNGTRGLDLGLTLARSLAAAHGGEIRLESAPGIGARAWLTLPRSRLLDAA</sequence>
<dbReference type="PRINTS" id="PR00344">
    <property type="entry name" value="BCTRLSENSOR"/>
</dbReference>
<dbReference type="PANTHER" id="PTHR43547">
    <property type="entry name" value="TWO-COMPONENT HISTIDINE KINASE"/>
    <property type="match status" value="1"/>
</dbReference>
<organism evidence="5 6">
    <name type="scientific">Falsiroseomonas frigidaquae</name>
    <dbReference type="NCBI Taxonomy" id="487318"/>
    <lineage>
        <taxon>Bacteria</taxon>
        <taxon>Pseudomonadati</taxon>
        <taxon>Pseudomonadota</taxon>
        <taxon>Alphaproteobacteria</taxon>
        <taxon>Acetobacterales</taxon>
        <taxon>Roseomonadaceae</taxon>
        <taxon>Falsiroseomonas</taxon>
    </lineage>
</organism>
<feature type="domain" description="Histidine kinase" evidence="4">
    <location>
        <begin position="51"/>
        <end position="265"/>
    </location>
</feature>
<dbReference type="InterPro" id="IPR005467">
    <property type="entry name" value="His_kinase_dom"/>
</dbReference>
<reference evidence="5 6" key="1">
    <citation type="submission" date="2020-03" db="EMBL/GenBank/DDBJ databases">
        <title>Roseomonas selenitidurans sp. nov. isolated from soil.</title>
        <authorList>
            <person name="Liu H."/>
        </authorList>
    </citation>
    <scope>NUCLEOTIDE SEQUENCE [LARGE SCALE GENOMIC DNA]</scope>
    <source>
        <strain evidence="5 6">JCM 15073</strain>
    </source>
</reference>
<dbReference type="PANTHER" id="PTHR43547:SF2">
    <property type="entry name" value="HYBRID SIGNAL TRANSDUCTION HISTIDINE KINASE C"/>
    <property type="match status" value="1"/>
</dbReference>
<dbReference type="Pfam" id="PF02518">
    <property type="entry name" value="HATPase_c"/>
    <property type="match status" value="1"/>
</dbReference>
<evidence type="ECO:0000259" key="4">
    <source>
        <dbReference type="PROSITE" id="PS50109"/>
    </source>
</evidence>
<dbReference type="InterPro" id="IPR004358">
    <property type="entry name" value="Sig_transdc_His_kin-like_C"/>
</dbReference>
<dbReference type="GO" id="GO:0016301">
    <property type="term" value="F:kinase activity"/>
    <property type="evidence" value="ECO:0007669"/>
    <property type="project" value="UniProtKB-KW"/>
</dbReference>
<keyword evidence="5" id="KW-0808">Transferase</keyword>
<dbReference type="InterPro" id="IPR003594">
    <property type="entry name" value="HATPase_dom"/>
</dbReference>
<dbReference type="EMBL" id="JAAVTX010000005">
    <property type="protein sequence ID" value="NKE46826.1"/>
    <property type="molecule type" value="Genomic_DNA"/>
</dbReference>
<comment type="catalytic activity">
    <reaction evidence="1">
        <text>ATP + protein L-histidine = ADP + protein N-phospho-L-histidine.</text>
        <dbReference type="EC" id="2.7.13.3"/>
    </reaction>
</comment>
<dbReference type="SUPFAM" id="SSF55874">
    <property type="entry name" value="ATPase domain of HSP90 chaperone/DNA topoisomerase II/histidine kinase"/>
    <property type="match status" value="1"/>
</dbReference>
<comment type="caution">
    <text evidence="5">The sequence shown here is derived from an EMBL/GenBank/DDBJ whole genome shotgun (WGS) entry which is preliminary data.</text>
</comment>
<dbReference type="EC" id="2.7.13.3" evidence="2"/>
<dbReference type="PROSITE" id="PS50109">
    <property type="entry name" value="HIS_KIN"/>
    <property type="match status" value="1"/>
</dbReference>
<dbReference type="Proteomes" id="UP000765160">
    <property type="component" value="Unassembled WGS sequence"/>
</dbReference>